<accession>A0A934VDC9</accession>
<comment type="caution">
    <text evidence="2">The sequence shown here is derived from an EMBL/GenBank/DDBJ whole genome shotgun (WGS) entry which is preliminary data.</text>
</comment>
<proteinExistence type="predicted"/>
<dbReference type="InterPro" id="IPR029052">
    <property type="entry name" value="Metallo-depent_PP-like"/>
</dbReference>
<dbReference type="PIRSF" id="PIRSF000887">
    <property type="entry name" value="Pesterase_MJ0037"/>
    <property type="match status" value="1"/>
</dbReference>
<dbReference type="EC" id="3.1.-.-" evidence="2"/>
<evidence type="ECO:0000313" key="2">
    <source>
        <dbReference type="EMBL" id="MBK1817434.1"/>
    </source>
</evidence>
<dbReference type="Pfam" id="PF00149">
    <property type="entry name" value="Metallophos"/>
    <property type="match status" value="1"/>
</dbReference>
<keyword evidence="2" id="KW-0540">Nuclease</keyword>
<evidence type="ECO:0000313" key="3">
    <source>
        <dbReference type="Proteomes" id="UP000600139"/>
    </source>
</evidence>
<dbReference type="GO" id="GO:0016787">
    <property type="term" value="F:hydrolase activity"/>
    <property type="evidence" value="ECO:0007669"/>
    <property type="project" value="UniProtKB-KW"/>
</dbReference>
<reference evidence="2" key="1">
    <citation type="submission" date="2021-01" db="EMBL/GenBank/DDBJ databases">
        <title>Modified the classification status of verrucomicrobia.</title>
        <authorList>
            <person name="Feng X."/>
        </authorList>
    </citation>
    <scope>NUCLEOTIDE SEQUENCE</scope>
    <source>
        <strain evidence="2">JCM 18052</strain>
    </source>
</reference>
<dbReference type="NCBIfam" id="TIGR04123">
    <property type="entry name" value="P_estr_lig_assc"/>
    <property type="match status" value="1"/>
</dbReference>
<dbReference type="InterPro" id="IPR026336">
    <property type="entry name" value="PdeM-like"/>
</dbReference>
<dbReference type="GO" id="GO:0016874">
    <property type="term" value="F:ligase activity"/>
    <property type="evidence" value="ECO:0007669"/>
    <property type="project" value="UniProtKB-KW"/>
</dbReference>
<dbReference type="Gene3D" id="3.60.21.10">
    <property type="match status" value="1"/>
</dbReference>
<keyword evidence="2" id="KW-0255">Endonuclease</keyword>
<keyword evidence="2" id="KW-0378">Hydrolase</keyword>
<protein>
    <submittedName>
        <fullName evidence="2">Ligase-associated DNA damage response endonuclease PdeM</fullName>
        <ecNumber evidence="2">3.1.-.-</ecNumber>
    </submittedName>
</protein>
<dbReference type="EMBL" id="JAENIK010000012">
    <property type="protein sequence ID" value="MBK1817434.1"/>
    <property type="molecule type" value="Genomic_DNA"/>
</dbReference>
<dbReference type="SUPFAM" id="SSF56300">
    <property type="entry name" value="Metallo-dependent phosphatases"/>
    <property type="match status" value="1"/>
</dbReference>
<name>A0A934VDC9_9BACT</name>
<keyword evidence="3" id="KW-1185">Reference proteome</keyword>
<sequence>MHPFPKLPSLSLLAEGVVFLTDTSTLVVADVHLGKSAAFRARGLPVPEGDTARDLQRLLELGKRCGAGHLVIAGDLFHSPSGITPELEVALGGFIEELGIPLTLVAGNHDAKLAALPAGLTRVSHLDVGPGVRVVHDPAHAAGDIFHLSGHLHPVVNVRDGIRASLRLPCFILKDQTLVLPAFGSFTGGAPVKPGIEDRVFVPLRGKVVELPVEIC</sequence>
<dbReference type="InterPro" id="IPR004843">
    <property type="entry name" value="Calcineurin-like_PHP"/>
</dbReference>
<dbReference type="GO" id="GO:0004519">
    <property type="term" value="F:endonuclease activity"/>
    <property type="evidence" value="ECO:0007669"/>
    <property type="project" value="UniProtKB-KW"/>
</dbReference>
<keyword evidence="2" id="KW-0436">Ligase</keyword>
<dbReference type="PANTHER" id="PTHR39323">
    <property type="entry name" value="BLR1149 PROTEIN"/>
    <property type="match status" value="1"/>
</dbReference>
<gene>
    <name evidence="2" type="primary">pdeM</name>
    <name evidence="2" type="ORF">JIN84_17575</name>
</gene>
<organism evidence="2 3">
    <name type="scientific">Luteolibacter yonseiensis</name>
    <dbReference type="NCBI Taxonomy" id="1144680"/>
    <lineage>
        <taxon>Bacteria</taxon>
        <taxon>Pseudomonadati</taxon>
        <taxon>Verrucomicrobiota</taxon>
        <taxon>Verrucomicrobiia</taxon>
        <taxon>Verrucomicrobiales</taxon>
        <taxon>Verrucomicrobiaceae</taxon>
        <taxon>Luteolibacter</taxon>
    </lineage>
</organism>
<feature type="domain" description="Calcineurin-like phosphoesterase" evidence="1">
    <location>
        <begin position="25"/>
        <end position="112"/>
    </location>
</feature>
<dbReference type="RefSeq" id="WP_200352376.1">
    <property type="nucleotide sequence ID" value="NZ_BAABHZ010000001.1"/>
</dbReference>
<dbReference type="InterPro" id="IPR024173">
    <property type="entry name" value="Pesterase_MJ0037-like"/>
</dbReference>
<dbReference type="AlphaFoldDB" id="A0A934VDC9"/>
<evidence type="ECO:0000259" key="1">
    <source>
        <dbReference type="Pfam" id="PF00149"/>
    </source>
</evidence>
<dbReference type="Proteomes" id="UP000600139">
    <property type="component" value="Unassembled WGS sequence"/>
</dbReference>
<dbReference type="PANTHER" id="PTHR39323:SF1">
    <property type="entry name" value="BLR1149 PROTEIN"/>
    <property type="match status" value="1"/>
</dbReference>